<gene>
    <name evidence="2" type="ORF">PDM28_09085</name>
</gene>
<dbReference type="Gene3D" id="2.60.40.1090">
    <property type="entry name" value="Fimbrial-type adhesion domain"/>
    <property type="match status" value="1"/>
</dbReference>
<dbReference type="RefSeq" id="WP_311184529.1">
    <property type="nucleotide sequence ID" value="NZ_CP115543.1"/>
</dbReference>
<keyword evidence="3" id="KW-1185">Reference proteome</keyword>
<dbReference type="SUPFAM" id="SSF49401">
    <property type="entry name" value="Bacterial adhesins"/>
    <property type="match status" value="1"/>
</dbReference>
<reference evidence="2 3" key="1">
    <citation type="submission" date="2022-12" db="EMBL/GenBank/DDBJ databases">
        <title>Two new species, Stenotrophomonas aracearum and Stenotrophomonas oahuensis, isolated from Anthurium (Araceae family) in Hawaii.</title>
        <authorList>
            <person name="Chunag S.C."/>
            <person name="Dobhal S."/>
            <person name="Alvarez A."/>
            <person name="Arif M."/>
        </authorList>
    </citation>
    <scope>NUCLEOTIDE SEQUENCE [LARGE SCALE GENOMIC DNA]</scope>
    <source>
        <strain evidence="2 3">A5588</strain>
    </source>
</reference>
<keyword evidence="1" id="KW-0732">Signal</keyword>
<evidence type="ECO:0000313" key="3">
    <source>
        <dbReference type="Proteomes" id="UP001305421"/>
    </source>
</evidence>
<organism evidence="2 3">
    <name type="scientific">Stenotrophomonas aracearum</name>
    <dbReference type="NCBI Taxonomy" id="3003272"/>
    <lineage>
        <taxon>Bacteria</taxon>
        <taxon>Pseudomonadati</taxon>
        <taxon>Pseudomonadota</taxon>
        <taxon>Gammaproteobacteria</taxon>
        <taxon>Lysobacterales</taxon>
        <taxon>Lysobacteraceae</taxon>
        <taxon>Stenotrophomonas</taxon>
    </lineage>
</organism>
<dbReference type="Pfam" id="PF06551">
    <property type="entry name" value="DUF1120"/>
    <property type="match status" value="1"/>
</dbReference>
<feature type="chain" id="PRO_5046802227" evidence="1">
    <location>
        <begin position="25"/>
        <end position="211"/>
    </location>
</feature>
<name>A0ABY9YI95_9GAMM</name>
<dbReference type="Proteomes" id="UP001305421">
    <property type="component" value="Chromosome"/>
</dbReference>
<evidence type="ECO:0000313" key="2">
    <source>
        <dbReference type="EMBL" id="WNH50422.1"/>
    </source>
</evidence>
<accession>A0ABY9YI95</accession>
<dbReference type="EMBL" id="CP115543">
    <property type="protein sequence ID" value="WNH50422.1"/>
    <property type="molecule type" value="Genomic_DNA"/>
</dbReference>
<dbReference type="InterPro" id="IPR010546">
    <property type="entry name" value="DUF1120"/>
</dbReference>
<dbReference type="InterPro" id="IPR008966">
    <property type="entry name" value="Adhesion_dom_sf"/>
</dbReference>
<protein>
    <submittedName>
        <fullName evidence="2">DUF1120 domain-containing protein</fullName>
    </submittedName>
</protein>
<dbReference type="InterPro" id="IPR036937">
    <property type="entry name" value="Adhesion_dom_fimbrial_sf"/>
</dbReference>
<proteinExistence type="predicted"/>
<sequence>MKRSKTLLALAILTSAAISPATFAQSADVTIAGRISPASCAVTLDNGGVVEMGEIPAKMLNTNSNTVLGPYPLAIAVTCDSPIRYALQGTDNTDTSTAIHFYGLGLTPAGEKIGGVNVLLTDVIADGVPGYGTASLDSGTTWEPSGGGGSSILRVSLLGFNKESGTVNGPTPIASLRGSLSLLAHIQPARNLTLTSIVPINGSATLNIIYL</sequence>
<evidence type="ECO:0000256" key="1">
    <source>
        <dbReference type="SAM" id="SignalP"/>
    </source>
</evidence>
<feature type="signal peptide" evidence="1">
    <location>
        <begin position="1"/>
        <end position="24"/>
    </location>
</feature>